<protein>
    <submittedName>
        <fullName evidence="2">Uncharacterized protein</fullName>
    </submittedName>
</protein>
<dbReference type="InParanoid" id="A0A517SIN8"/>
<dbReference type="KEGG" id="ccos:Pan44_40180"/>
<keyword evidence="3" id="KW-1185">Reference proteome</keyword>
<proteinExistence type="predicted"/>
<evidence type="ECO:0000313" key="3">
    <source>
        <dbReference type="Proteomes" id="UP000315700"/>
    </source>
</evidence>
<feature type="region of interest" description="Disordered" evidence="1">
    <location>
        <begin position="52"/>
        <end position="87"/>
    </location>
</feature>
<sequence length="87" mass="9200">MTDQNPKKEWGLCVDCQNWQIELNAIATHQTAGLCLAAALRPFRLRVTGNSGCQEFHRGPTARGAGSNLKPPPIPGNVPPSGPPAAT</sequence>
<name>A0A517SIN8_9PLAN</name>
<evidence type="ECO:0000313" key="2">
    <source>
        <dbReference type="EMBL" id="QDT55969.1"/>
    </source>
</evidence>
<organism evidence="2 3">
    <name type="scientific">Caulifigura coniformis</name>
    <dbReference type="NCBI Taxonomy" id="2527983"/>
    <lineage>
        <taxon>Bacteria</taxon>
        <taxon>Pseudomonadati</taxon>
        <taxon>Planctomycetota</taxon>
        <taxon>Planctomycetia</taxon>
        <taxon>Planctomycetales</taxon>
        <taxon>Planctomycetaceae</taxon>
        <taxon>Caulifigura</taxon>
    </lineage>
</organism>
<gene>
    <name evidence="2" type="ORF">Pan44_40180</name>
</gene>
<dbReference type="AlphaFoldDB" id="A0A517SIN8"/>
<dbReference type="EMBL" id="CP036271">
    <property type="protein sequence ID" value="QDT55969.1"/>
    <property type="molecule type" value="Genomic_DNA"/>
</dbReference>
<evidence type="ECO:0000256" key="1">
    <source>
        <dbReference type="SAM" id="MobiDB-lite"/>
    </source>
</evidence>
<feature type="compositionally biased region" description="Pro residues" evidence="1">
    <location>
        <begin position="70"/>
        <end position="87"/>
    </location>
</feature>
<dbReference type="Proteomes" id="UP000315700">
    <property type="component" value="Chromosome"/>
</dbReference>
<reference evidence="2 3" key="1">
    <citation type="submission" date="2019-02" db="EMBL/GenBank/DDBJ databases">
        <title>Deep-cultivation of Planctomycetes and their phenomic and genomic characterization uncovers novel biology.</title>
        <authorList>
            <person name="Wiegand S."/>
            <person name="Jogler M."/>
            <person name="Boedeker C."/>
            <person name="Pinto D."/>
            <person name="Vollmers J."/>
            <person name="Rivas-Marin E."/>
            <person name="Kohn T."/>
            <person name="Peeters S.H."/>
            <person name="Heuer A."/>
            <person name="Rast P."/>
            <person name="Oberbeckmann S."/>
            <person name="Bunk B."/>
            <person name="Jeske O."/>
            <person name="Meyerdierks A."/>
            <person name="Storesund J.E."/>
            <person name="Kallscheuer N."/>
            <person name="Luecker S."/>
            <person name="Lage O.M."/>
            <person name="Pohl T."/>
            <person name="Merkel B.J."/>
            <person name="Hornburger P."/>
            <person name="Mueller R.-W."/>
            <person name="Bruemmer F."/>
            <person name="Labrenz M."/>
            <person name="Spormann A.M."/>
            <person name="Op den Camp H."/>
            <person name="Overmann J."/>
            <person name="Amann R."/>
            <person name="Jetten M.S.M."/>
            <person name="Mascher T."/>
            <person name="Medema M.H."/>
            <person name="Devos D.P."/>
            <person name="Kaster A.-K."/>
            <person name="Ovreas L."/>
            <person name="Rohde M."/>
            <person name="Galperin M.Y."/>
            <person name="Jogler C."/>
        </authorList>
    </citation>
    <scope>NUCLEOTIDE SEQUENCE [LARGE SCALE GENOMIC DNA]</scope>
    <source>
        <strain evidence="2 3">Pan44</strain>
    </source>
</reference>
<accession>A0A517SIN8</accession>